<evidence type="ECO:0000256" key="5">
    <source>
        <dbReference type="ARBA" id="ARBA00020536"/>
    </source>
</evidence>
<dbReference type="PROSITE" id="PS51140">
    <property type="entry name" value="CUE"/>
    <property type="match status" value="1"/>
</dbReference>
<feature type="compositionally biased region" description="Low complexity" evidence="16">
    <location>
        <begin position="890"/>
        <end position="907"/>
    </location>
</feature>
<feature type="compositionally biased region" description="Basic and acidic residues" evidence="16">
    <location>
        <begin position="147"/>
        <end position="164"/>
    </location>
</feature>
<feature type="compositionally biased region" description="Polar residues" evidence="16">
    <location>
        <begin position="664"/>
        <end position="694"/>
    </location>
</feature>
<evidence type="ECO:0000256" key="4">
    <source>
        <dbReference type="ARBA" id="ARBA00005491"/>
    </source>
</evidence>
<dbReference type="Proteomes" id="UP000293360">
    <property type="component" value="Unassembled WGS sequence"/>
</dbReference>
<sequence length="993" mass="102800">MAEVQARTQASSSRGRGGGRGGRGAYASRNGNSRRANGDKFTDSAAGTAAFDDEGDLGHLRKKFGSDKVETIKELFPDWSDADILYALQETDGDIEIAATRISEGTIAQWGEVSKPKRSSMKPKAKESTSSAGHAESSGTGRPSRGARGEGGRGGRARGAERVRGGRGRAASHAVTTNGHRSKENQQLSVPTEESSGWGNTTTTDDNTASPNADWGTTGWGTADSTTETASKPAPTASTTTTDSTAHPTATPSQGTQKTWASMLRQSTAPKPAPKPKEVPAPKPAESIEPLPPAEPAAPEPEPQVGETPEETVKPAAPAPAEEPKIVEPEAALPLPEDDLTKQNLEKVPDESHPPATATVASTAADSWDARQSQPTSAAVTPLSASQAQHQTPRAAPSGYAATALKATERPATRMPIYQRRLLEQEEAVRMPGNREVDRAAVQFGAFSLNGNEDDIDGDREDPETRGQPPLESPSQPRATLPPVPQQPTTLPESFPAAQKPAAPLPQQSPTTGKLPVNFHPTDHVANNHPAAPVAPPTGPAATTAQRMSQHPQFSHPTNSNPAPQAPSSNQQFGRFGQTNTQDSTAFPQKPYEGFGQQHTAATSAGSFDSFPAATTQAPGPQNAFSSAPGDYSSYYTADQQGRSAYNYYGQYGQHGGQGHHEGPNSQSRAFGGYNASQNDNLSQYPQSGTQQSRFGAAASADAQNSGHNTPNLPSQTQPQQQSSAQANQPQSNLHQQPHGSQYPYAHPYFSSPYYSNYMQQFGGGYGQGGYGGAPYGKGGLYGQPHQYGMSPQGPYDHGSSPATTGFGQSSLGGRDSGLASSIDNYGRAGSTQSGAQGALGGSGFGGIHDTFGRGSAYPQGGQGFGNPNAQASNVAASNDDLKPYGESKAAAGPSPSLAAAARPGSATNNAPSVSGLPPPQSAQQGMGGYGGYPSHIQGHGLHGNQSAGSSYGLGGSAAQGHGTTPYGGFGGNQGFGAYYGGRQQGGWGGNYH</sequence>
<dbReference type="GO" id="GO:0003677">
    <property type="term" value="F:DNA binding"/>
    <property type="evidence" value="ECO:0007669"/>
    <property type="project" value="UniProtKB-KW"/>
</dbReference>
<evidence type="ECO:0000256" key="15">
    <source>
        <dbReference type="ARBA" id="ARBA00023242"/>
    </source>
</evidence>
<dbReference type="EMBL" id="QJNU01000698">
    <property type="protein sequence ID" value="RYO89251.1"/>
    <property type="molecule type" value="Genomic_DNA"/>
</dbReference>
<feature type="region of interest" description="Disordered" evidence="16">
    <location>
        <begin position="784"/>
        <end position="949"/>
    </location>
</feature>
<dbReference type="PANTHER" id="PTHR16308">
    <property type="entry name" value="UBIQUITIN ASSOCIATED PROTEIN 2-LIKE/LINGERER"/>
    <property type="match status" value="1"/>
</dbReference>
<dbReference type="CDD" id="cd14368">
    <property type="entry name" value="CUE_DEF1_like"/>
    <property type="match status" value="1"/>
</dbReference>
<feature type="compositionally biased region" description="Polar residues" evidence="16">
    <location>
        <begin position="546"/>
        <end position="587"/>
    </location>
</feature>
<comment type="caution">
    <text evidence="18">The sequence shown here is derived from an EMBL/GenBank/DDBJ whole genome shotgun (WGS) entry which is preliminary data.</text>
</comment>
<proteinExistence type="inferred from homology"/>
<evidence type="ECO:0000313" key="18">
    <source>
        <dbReference type="EMBL" id="RYO89251.1"/>
    </source>
</evidence>
<evidence type="ECO:0000256" key="8">
    <source>
        <dbReference type="ARBA" id="ARBA00022553"/>
    </source>
</evidence>
<dbReference type="PANTHER" id="PTHR16308:SF13">
    <property type="entry name" value="PROTEIN LINGERER"/>
    <property type="match status" value="1"/>
</dbReference>
<keyword evidence="15" id="KW-0539">Nucleus</keyword>
<evidence type="ECO:0000256" key="10">
    <source>
        <dbReference type="ARBA" id="ARBA00022786"/>
    </source>
</evidence>
<evidence type="ECO:0000256" key="11">
    <source>
        <dbReference type="ARBA" id="ARBA00022843"/>
    </source>
</evidence>
<evidence type="ECO:0000256" key="7">
    <source>
        <dbReference type="ARBA" id="ARBA00022490"/>
    </source>
</evidence>
<feature type="compositionally biased region" description="Gly residues" evidence="16">
    <location>
        <begin position="15"/>
        <end position="24"/>
    </location>
</feature>
<evidence type="ECO:0000256" key="6">
    <source>
        <dbReference type="ARBA" id="ARBA00022454"/>
    </source>
</evidence>
<evidence type="ECO:0000256" key="16">
    <source>
        <dbReference type="SAM" id="MobiDB-lite"/>
    </source>
</evidence>
<feature type="region of interest" description="Disordered" evidence="16">
    <location>
        <begin position="102"/>
        <end position="399"/>
    </location>
</feature>
<dbReference type="InterPro" id="IPR041803">
    <property type="entry name" value="DEF1_CUE"/>
</dbReference>
<comment type="similarity">
    <text evidence="4">Belongs to the DEF1 family.</text>
</comment>
<feature type="compositionally biased region" description="Polar residues" evidence="16">
    <location>
        <begin position="371"/>
        <end position="392"/>
    </location>
</feature>
<feature type="region of interest" description="Disordered" evidence="16">
    <location>
        <begin position="442"/>
        <end position="745"/>
    </location>
</feature>
<reference evidence="18 19" key="1">
    <citation type="submission" date="2018-06" db="EMBL/GenBank/DDBJ databases">
        <title>Complete Genomes of Monosporascus.</title>
        <authorList>
            <person name="Robinson A.J."/>
            <person name="Natvig D.O."/>
        </authorList>
    </citation>
    <scope>NUCLEOTIDE SEQUENCE [LARGE SCALE GENOMIC DNA]</scope>
    <source>
        <strain evidence="18 19">CBS 110550</strain>
    </source>
</reference>
<feature type="compositionally biased region" description="Pro residues" evidence="16">
    <location>
        <begin position="290"/>
        <end position="302"/>
    </location>
</feature>
<keyword evidence="14" id="KW-0234">DNA repair</keyword>
<comment type="subcellular location">
    <subcellularLocation>
        <location evidence="3">Chromosome</location>
        <location evidence="3">Telomere</location>
    </subcellularLocation>
    <subcellularLocation>
        <location evidence="2">Cytoplasm</location>
    </subcellularLocation>
    <subcellularLocation>
        <location evidence="1">Nucleus</location>
    </subcellularLocation>
</comment>
<feature type="compositionally biased region" description="Polar residues" evidence="16">
    <location>
        <begin position="597"/>
        <end position="626"/>
    </location>
</feature>
<feature type="region of interest" description="Disordered" evidence="16">
    <location>
        <begin position="1"/>
        <end position="64"/>
    </location>
</feature>
<dbReference type="GO" id="GO:0043130">
    <property type="term" value="F:ubiquitin binding"/>
    <property type="evidence" value="ECO:0007669"/>
    <property type="project" value="InterPro"/>
</dbReference>
<dbReference type="InterPro" id="IPR009060">
    <property type="entry name" value="UBA-like_sf"/>
</dbReference>
<feature type="compositionally biased region" description="Polar residues" evidence="16">
    <location>
        <begin position="128"/>
        <end position="141"/>
    </location>
</feature>
<dbReference type="Pfam" id="PF02845">
    <property type="entry name" value="CUE"/>
    <property type="match status" value="1"/>
</dbReference>
<feature type="compositionally biased region" description="Polar residues" evidence="16">
    <location>
        <begin position="801"/>
        <end position="812"/>
    </location>
</feature>
<feature type="compositionally biased region" description="Acidic residues" evidence="16">
    <location>
        <begin position="452"/>
        <end position="462"/>
    </location>
</feature>
<feature type="compositionally biased region" description="Gly residues" evidence="16">
    <location>
        <begin position="838"/>
        <end position="847"/>
    </location>
</feature>
<dbReference type="GO" id="GO:0006281">
    <property type="term" value="P:DNA repair"/>
    <property type="evidence" value="ECO:0007669"/>
    <property type="project" value="UniProtKB-KW"/>
</dbReference>
<feature type="compositionally biased region" description="Low complexity" evidence="16">
    <location>
        <begin position="709"/>
        <end position="734"/>
    </location>
</feature>
<dbReference type="OrthoDB" id="5396806at2759"/>
<evidence type="ECO:0000313" key="19">
    <source>
        <dbReference type="Proteomes" id="UP000293360"/>
    </source>
</evidence>
<feature type="compositionally biased region" description="Polar residues" evidence="16">
    <location>
        <begin position="254"/>
        <end position="268"/>
    </location>
</feature>
<evidence type="ECO:0000256" key="14">
    <source>
        <dbReference type="ARBA" id="ARBA00023204"/>
    </source>
</evidence>
<organism evidence="18 19">
    <name type="scientific">Monosporascus ibericus</name>
    <dbReference type="NCBI Taxonomy" id="155417"/>
    <lineage>
        <taxon>Eukaryota</taxon>
        <taxon>Fungi</taxon>
        <taxon>Dikarya</taxon>
        <taxon>Ascomycota</taxon>
        <taxon>Pezizomycotina</taxon>
        <taxon>Sordariomycetes</taxon>
        <taxon>Xylariomycetidae</taxon>
        <taxon>Xylariales</taxon>
        <taxon>Xylariales incertae sedis</taxon>
        <taxon>Monosporascus</taxon>
    </lineage>
</organism>
<feature type="compositionally biased region" description="Polar residues" evidence="16">
    <location>
        <begin position="174"/>
        <end position="199"/>
    </location>
</feature>
<gene>
    <name evidence="18" type="ORF">DL764_008607</name>
</gene>
<dbReference type="GO" id="GO:0005634">
    <property type="term" value="C:nucleus"/>
    <property type="evidence" value="ECO:0007669"/>
    <property type="project" value="UniProtKB-SubCell"/>
</dbReference>
<evidence type="ECO:0000256" key="13">
    <source>
        <dbReference type="ARBA" id="ARBA00023125"/>
    </source>
</evidence>
<keyword evidence="19" id="KW-1185">Reference proteome</keyword>
<keyword evidence="9" id="KW-0227">DNA damage</keyword>
<dbReference type="GO" id="GO:0000781">
    <property type="term" value="C:chromosome, telomeric region"/>
    <property type="evidence" value="ECO:0007669"/>
    <property type="project" value="UniProtKB-SubCell"/>
</dbReference>
<protein>
    <recommendedName>
        <fullName evidence="5">RNA polymerase II degradation factor 1</fullName>
    </recommendedName>
</protein>
<dbReference type="InterPro" id="IPR003892">
    <property type="entry name" value="CUE"/>
</dbReference>
<dbReference type="GO" id="GO:0005737">
    <property type="term" value="C:cytoplasm"/>
    <property type="evidence" value="ECO:0007669"/>
    <property type="project" value="UniProtKB-SubCell"/>
</dbReference>
<evidence type="ECO:0000256" key="9">
    <source>
        <dbReference type="ARBA" id="ARBA00022763"/>
    </source>
</evidence>
<dbReference type="SUPFAM" id="SSF46934">
    <property type="entry name" value="UBA-like"/>
    <property type="match status" value="1"/>
</dbReference>
<keyword evidence="8" id="KW-0597">Phosphoprotein</keyword>
<keyword evidence="7" id="KW-0963">Cytoplasm</keyword>
<evidence type="ECO:0000256" key="12">
    <source>
        <dbReference type="ARBA" id="ARBA00022895"/>
    </source>
</evidence>
<dbReference type="STRING" id="155417.A0A4Q4SX44"/>
<feature type="compositionally biased region" description="Polar residues" evidence="16">
    <location>
        <begin position="866"/>
        <end position="877"/>
    </location>
</feature>
<feature type="compositionally biased region" description="Low complexity" evidence="16">
    <location>
        <begin position="827"/>
        <end position="837"/>
    </location>
</feature>
<feature type="compositionally biased region" description="Low complexity" evidence="16">
    <location>
        <begin position="356"/>
        <end position="367"/>
    </location>
</feature>
<dbReference type="AlphaFoldDB" id="A0A4Q4SX44"/>
<evidence type="ECO:0000256" key="3">
    <source>
        <dbReference type="ARBA" id="ARBA00004574"/>
    </source>
</evidence>
<feature type="compositionally biased region" description="Polar residues" evidence="16">
    <location>
        <begin position="634"/>
        <end position="644"/>
    </location>
</feature>
<keyword evidence="6" id="KW-0158">Chromosome</keyword>
<keyword evidence="13" id="KW-0238">DNA-binding</keyword>
<feature type="compositionally biased region" description="Basic and acidic residues" evidence="16">
    <location>
        <begin position="339"/>
        <end position="353"/>
    </location>
</feature>
<evidence type="ECO:0000256" key="1">
    <source>
        <dbReference type="ARBA" id="ARBA00004123"/>
    </source>
</evidence>
<keyword evidence="12" id="KW-0779">Telomere</keyword>
<feature type="compositionally biased region" description="Low complexity" evidence="16">
    <location>
        <begin position="225"/>
        <end position="253"/>
    </location>
</feature>
<feature type="compositionally biased region" description="Low complexity" evidence="16">
    <location>
        <begin position="487"/>
        <end position="508"/>
    </location>
</feature>
<feature type="domain" description="CUE" evidence="17">
    <location>
        <begin position="64"/>
        <end position="107"/>
    </location>
</feature>
<evidence type="ECO:0000259" key="17">
    <source>
        <dbReference type="PROSITE" id="PS51140"/>
    </source>
</evidence>
<keyword evidence="11" id="KW-0832">Ubl conjugation</keyword>
<name>A0A4Q4SX44_9PEZI</name>
<accession>A0A4Q4SX44</accession>
<keyword evidence="10" id="KW-0833">Ubl conjugation pathway</keyword>
<feature type="compositionally biased region" description="Low complexity" evidence="16">
    <location>
        <begin position="1"/>
        <end position="14"/>
    </location>
</feature>
<evidence type="ECO:0000256" key="2">
    <source>
        <dbReference type="ARBA" id="ARBA00004496"/>
    </source>
</evidence>
<dbReference type="InterPro" id="IPR051833">
    <property type="entry name" value="TC-DDR_regulator"/>
</dbReference>